<sequence length="73" mass="9038">MNKVLFYSGCRLDQTPRKIIKDDEEIEVYLFQEMFCEDFKTGLRERIYIVNDKFGKKYRIKEENGRYIIDMWK</sequence>
<comment type="caution">
    <text evidence="1">The sequence shown here is derived from an EMBL/GenBank/DDBJ whole genome shotgun (WGS) entry which is preliminary data.</text>
</comment>
<protein>
    <submittedName>
        <fullName evidence="1">Uncharacterized protein</fullName>
    </submittedName>
</protein>
<proteinExistence type="predicted"/>
<dbReference type="EMBL" id="DTHG01000024">
    <property type="protein sequence ID" value="HGW91288.1"/>
    <property type="molecule type" value="Genomic_DNA"/>
</dbReference>
<name>A0A7C4YR29_UNCW3</name>
<dbReference type="AlphaFoldDB" id="A0A7C4YR29"/>
<gene>
    <name evidence="1" type="ORF">ENV67_01950</name>
</gene>
<evidence type="ECO:0000313" key="1">
    <source>
        <dbReference type="EMBL" id="HGW91288.1"/>
    </source>
</evidence>
<accession>A0A7C4YR29</accession>
<reference evidence="1" key="1">
    <citation type="journal article" date="2020" name="mSystems">
        <title>Genome- and Community-Level Interaction Insights into Carbon Utilization and Element Cycling Functions of Hydrothermarchaeota in Hydrothermal Sediment.</title>
        <authorList>
            <person name="Zhou Z."/>
            <person name="Liu Y."/>
            <person name="Xu W."/>
            <person name="Pan J."/>
            <person name="Luo Z.H."/>
            <person name="Li M."/>
        </authorList>
    </citation>
    <scope>NUCLEOTIDE SEQUENCE [LARGE SCALE GENOMIC DNA]</scope>
    <source>
        <strain evidence="1">SpSt-780</strain>
    </source>
</reference>
<organism evidence="1">
    <name type="scientific">candidate division WOR-3 bacterium</name>
    <dbReference type="NCBI Taxonomy" id="2052148"/>
    <lineage>
        <taxon>Bacteria</taxon>
        <taxon>Bacteria division WOR-3</taxon>
    </lineage>
</organism>